<evidence type="ECO:0000256" key="2">
    <source>
        <dbReference type="ARBA" id="ARBA00022737"/>
    </source>
</evidence>
<feature type="domain" description="Beta/gamma crystallin 'Greek key'" evidence="3">
    <location>
        <begin position="67"/>
        <end position="109"/>
    </location>
</feature>
<reference evidence="4" key="1">
    <citation type="submission" date="2020-07" db="EMBL/GenBank/DDBJ databases">
        <title>The High-quality genome of the commercially important snow crab, Chionoecetes opilio.</title>
        <authorList>
            <person name="Jeong J.-H."/>
            <person name="Ryu S."/>
        </authorList>
    </citation>
    <scope>NUCLEOTIDE SEQUENCE</scope>
    <source>
        <strain evidence="4">MADBK_172401_WGS</strain>
        <tissue evidence="4">Digestive gland</tissue>
    </source>
</reference>
<gene>
    <name evidence="4" type="ORF">GWK47_025002</name>
</gene>
<comment type="similarity">
    <text evidence="1">Belongs to the beta/gamma-crystallin family.</text>
</comment>
<sequence>MPENHIFATLVPAPLISKPKTILPTPKIPENHIFASLVPGPSTSTSSPETLGYTKVCQELEGPLSQTGQCNTLNESIPRLATLQINDKINSIHQSGAWIYYEHVNYNNQPGPGRVWYVFDDDLSIALPPVLRSRPTTHGIPDTIKSAKRGCSSTAIAMPQLLTKTGLWEDGYWKDGVDFLSSYVAEDVSE</sequence>
<proteinExistence type="inferred from homology"/>
<dbReference type="InterPro" id="IPR001064">
    <property type="entry name" value="Beta/gamma_crystallin"/>
</dbReference>
<protein>
    <recommendedName>
        <fullName evidence="3">Beta/gamma crystallin 'Greek key' domain-containing protein</fullName>
    </recommendedName>
</protein>
<evidence type="ECO:0000313" key="4">
    <source>
        <dbReference type="EMBL" id="KAG0702851.1"/>
    </source>
</evidence>
<name>A0A8J5CIZ7_CHIOP</name>
<dbReference type="EMBL" id="JACEEZ010025244">
    <property type="protein sequence ID" value="KAG0702851.1"/>
    <property type="molecule type" value="Genomic_DNA"/>
</dbReference>
<comment type="caution">
    <text evidence="4">The sequence shown here is derived from an EMBL/GenBank/DDBJ whole genome shotgun (WGS) entry which is preliminary data.</text>
</comment>
<dbReference type="AlphaFoldDB" id="A0A8J5CIZ7"/>
<evidence type="ECO:0000256" key="1">
    <source>
        <dbReference type="ARBA" id="ARBA00009646"/>
    </source>
</evidence>
<evidence type="ECO:0000259" key="3">
    <source>
        <dbReference type="Pfam" id="PF00030"/>
    </source>
</evidence>
<dbReference type="Pfam" id="PF00030">
    <property type="entry name" value="Crystall"/>
    <property type="match status" value="1"/>
</dbReference>
<evidence type="ECO:0000313" key="5">
    <source>
        <dbReference type="Proteomes" id="UP000770661"/>
    </source>
</evidence>
<dbReference type="Proteomes" id="UP000770661">
    <property type="component" value="Unassembled WGS sequence"/>
</dbReference>
<organism evidence="4 5">
    <name type="scientific">Chionoecetes opilio</name>
    <name type="common">Atlantic snow crab</name>
    <name type="synonym">Cancer opilio</name>
    <dbReference type="NCBI Taxonomy" id="41210"/>
    <lineage>
        <taxon>Eukaryota</taxon>
        <taxon>Metazoa</taxon>
        <taxon>Ecdysozoa</taxon>
        <taxon>Arthropoda</taxon>
        <taxon>Crustacea</taxon>
        <taxon>Multicrustacea</taxon>
        <taxon>Malacostraca</taxon>
        <taxon>Eumalacostraca</taxon>
        <taxon>Eucarida</taxon>
        <taxon>Decapoda</taxon>
        <taxon>Pleocyemata</taxon>
        <taxon>Brachyura</taxon>
        <taxon>Eubrachyura</taxon>
        <taxon>Majoidea</taxon>
        <taxon>Majidae</taxon>
        <taxon>Chionoecetes</taxon>
    </lineage>
</organism>
<dbReference type="SUPFAM" id="SSF49695">
    <property type="entry name" value="gamma-Crystallin-like"/>
    <property type="match status" value="1"/>
</dbReference>
<keyword evidence="5" id="KW-1185">Reference proteome</keyword>
<dbReference type="Gene3D" id="2.60.20.10">
    <property type="entry name" value="Crystallins"/>
    <property type="match status" value="1"/>
</dbReference>
<accession>A0A8J5CIZ7</accession>
<keyword evidence="2" id="KW-0677">Repeat</keyword>
<dbReference type="InterPro" id="IPR011024">
    <property type="entry name" value="G_crystallin-like"/>
</dbReference>